<name>A0A1H5PAX2_9MICC</name>
<dbReference type="Proteomes" id="UP000182725">
    <property type="component" value="Unassembled WGS sequence"/>
</dbReference>
<reference evidence="2 3" key="1">
    <citation type="submission" date="2016-10" db="EMBL/GenBank/DDBJ databases">
        <authorList>
            <person name="de Groot N.N."/>
        </authorList>
    </citation>
    <scope>NUCLEOTIDE SEQUENCE [LARGE SCALE GENOMIC DNA]</scope>
    <source>
        <strain evidence="2 3">DSM 22274</strain>
    </source>
</reference>
<sequence>MRNAARSPHIEPNVPDLRTSSKAVGDTSAVKFAQSTDQMIHPTPRPRQPAANLTHPLIANSLVFRIFPPSLLVQRLPGVPRSKCNAQVERPIDRSPAGRAAIDIHIVQVLRLNVPRSDRPTGMTNADESVRM</sequence>
<accession>A0A1H5PAX2</accession>
<protein>
    <submittedName>
        <fullName evidence="2">Uncharacterized protein</fullName>
    </submittedName>
</protein>
<evidence type="ECO:0000313" key="3">
    <source>
        <dbReference type="Proteomes" id="UP000182725"/>
    </source>
</evidence>
<dbReference type="AlphaFoldDB" id="A0A1H5PAX2"/>
<evidence type="ECO:0000256" key="1">
    <source>
        <dbReference type="SAM" id="MobiDB-lite"/>
    </source>
</evidence>
<organism evidence="2 3">
    <name type="scientific">Arthrobacter alpinus</name>
    <dbReference type="NCBI Taxonomy" id="656366"/>
    <lineage>
        <taxon>Bacteria</taxon>
        <taxon>Bacillati</taxon>
        <taxon>Actinomycetota</taxon>
        <taxon>Actinomycetes</taxon>
        <taxon>Micrococcales</taxon>
        <taxon>Micrococcaceae</taxon>
        <taxon>Arthrobacter</taxon>
    </lineage>
</organism>
<gene>
    <name evidence="2" type="ORF">SAMN04489740_4046</name>
</gene>
<evidence type="ECO:0000313" key="2">
    <source>
        <dbReference type="EMBL" id="SEF10896.1"/>
    </source>
</evidence>
<feature type="region of interest" description="Disordered" evidence="1">
    <location>
        <begin position="1"/>
        <end position="51"/>
    </location>
</feature>
<proteinExistence type="predicted"/>
<dbReference type="EMBL" id="FNTV01000002">
    <property type="protein sequence ID" value="SEF10896.1"/>
    <property type="molecule type" value="Genomic_DNA"/>
</dbReference>